<sequence>MLIRRVLDGLYLASAALAAMLLAGIGVLILAQIVGRFFGIVVPSANEISGFFLATSTFLALAYSFRGGTHIRVTLVVSHLPKHLHNASVVLALSVATILSGYFTYYAYGLAAESWRYGDLSDGLVGVPLWIPQSSMAFGLVMMTIACFDELVRVLRGREPSFKENTESVLD</sequence>
<evidence type="ECO:0000256" key="8">
    <source>
        <dbReference type="ARBA" id="ARBA00038436"/>
    </source>
</evidence>
<evidence type="ECO:0000256" key="4">
    <source>
        <dbReference type="ARBA" id="ARBA00022519"/>
    </source>
</evidence>
<protein>
    <recommendedName>
        <fullName evidence="9">TRAP transporter small permease protein</fullName>
    </recommendedName>
</protein>
<evidence type="ECO:0000313" key="12">
    <source>
        <dbReference type="Proteomes" id="UP000198615"/>
    </source>
</evidence>
<dbReference type="InterPro" id="IPR007387">
    <property type="entry name" value="TRAP_DctQ"/>
</dbReference>
<evidence type="ECO:0000256" key="2">
    <source>
        <dbReference type="ARBA" id="ARBA00022448"/>
    </source>
</evidence>
<dbReference type="EMBL" id="FNBW01000007">
    <property type="protein sequence ID" value="SDF89177.1"/>
    <property type="molecule type" value="Genomic_DNA"/>
</dbReference>
<feature type="domain" description="Tripartite ATP-independent periplasmic transporters DctQ component" evidence="10">
    <location>
        <begin position="27"/>
        <end position="156"/>
    </location>
</feature>
<dbReference type="InterPro" id="IPR055348">
    <property type="entry name" value="DctQ"/>
</dbReference>
<feature type="transmembrane region" description="Helical" evidence="9">
    <location>
        <begin position="48"/>
        <end position="65"/>
    </location>
</feature>
<dbReference type="GO" id="GO:0022857">
    <property type="term" value="F:transmembrane transporter activity"/>
    <property type="evidence" value="ECO:0007669"/>
    <property type="project" value="UniProtKB-UniRule"/>
</dbReference>
<comment type="subunit">
    <text evidence="9">The complex comprises the extracytoplasmic solute receptor protein and the two transmembrane proteins.</text>
</comment>
<feature type="transmembrane region" description="Helical" evidence="9">
    <location>
        <begin position="12"/>
        <end position="42"/>
    </location>
</feature>
<evidence type="ECO:0000256" key="3">
    <source>
        <dbReference type="ARBA" id="ARBA00022475"/>
    </source>
</evidence>
<reference evidence="11 12" key="1">
    <citation type="submission" date="2016-10" db="EMBL/GenBank/DDBJ databases">
        <authorList>
            <person name="Varghese N."/>
            <person name="Submissions S."/>
        </authorList>
    </citation>
    <scope>NUCLEOTIDE SEQUENCE [LARGE SCALE GENOMIC DNA]</scope>
    <source>
        <strain evidence="11 12">DSM 18839</strain>
    </source>
</reference>
<keyword evidence="6 9" id="KW-1133">Transmembrane helix</keyword>
<feature type="transmembrane region" description="Helical" evidence="9">
    <location>
        <begin position="128"/>
        <end position="148"/>
    </location>
</feature>
<comment type="function">
    <text evidence="9">Part of the tripartite ATP-independent periplasmic (TRAP) transport system.</text>
</comment>
<comment type="caution">
    <text evidence="11">The sequence shown here is derived from an EMBL/GenBank/DDBJ whole genome shotgun (WGS) entry which is preliminary data.</text>
</comment>
<comment type="subcellular location">
    <subcellularLocation>
        <location evidence="1 9">Cell inner membrane</location>
        <topology evidence="1 9">Multi-pass membrane protein</topology>
    </subcellularLocation>
</comment>
<dbReference type="GO" id="GO:0015740">
    <property type="term" value="P:C4-dicarboxylate transport"/>
    <property type="evidence" value="ECO:0007669"/>
    <property type="project" value="TreeGrafter"/>
</dbReference>
<dbReference type="Proteomes" id="UP000198615">
    <property type="component" value="Unassembled WGS sequence"/>
</dbReference>
<evidence type="ECO:0000313" key="11">
    <source>
        <dbReference type="EMBL" id="SDF89177.1"/>
    </source>
</evidence>
<keyword evidence="5 9" id="KW-0812">Transmembrane</keyword>
<keyword evidence="7 9" id="KW-0472">Membrane</keyword>
<keyword evidence="3" id="KW-1003">Cell membrane</keyword>
<dbReference type="PANTHER" id="PTHR35011">
    <property type="entry name" value="2,3-DIKETO-L-GULONATE TRAP TRANSPORTER SMALL PERMEASE PROTEIN YIAM"/>
    <property type="match status" value="1"/>
</dbReference>
<name>A0A8G2BIK7_9PROT</name>
<proteinExistence type="inferred from homology"/>
<keyword evidence="12" id="KW-1185">Reference proteome</keyword>
<feature type="transmembrane region" description="Helical" evidence="9">
    <location>
        <begin position="86"/>
        <end position="108"/>
    </location>
</feature>
<accession>A0A8G2BIK7</accession>
<evidence type="ECO:0000256" key="9">
    <source>
        <dbReference type="RuleBase" id="RU369079"/>
    </source>
</evidence>
<evidence type="ECO:0000259" key="10">
    <source>
        <dbReference type="Pfam" id="PF04290"/>
    </source>
</evidence>
<evidence type="ECO:0000256" key="6">
    <source>
        <dbReference type="ARBA" id="ARBA00022989"/>
    </source>
</evidence>
<dbReference type="RefSeq" id="WP_245565591.1">
    <property type="nucleotide sequence ID" value="NZ_FNBW01000007.1"/>
</dbReference>
<gene>
    <name evidence="11" type="ORF">SAMN05660686_02712</name>
</gene>
<evidence type="ECO:0000256" key="5">
    <source>
        <dbReference type="ARBA" id="ARBA00022692"/>
    </source>
</evidence>
<dbReference type="PANTHER" id="PTHR35011:SF10">
    <property type="entry name" value="TRAP TRANSPORTER SMALL PERMEASE PROTEIN"/>
    <property type="match status" value="1"/>
</dbReference>
<evidence type="ECO:0000256" key="7">
    <source>
        <dbReference type="ARBA" id="ARBA00023136"/>
    </source>
</evidence>
<evidence type="ECO:0000256" key="1">
    <source>
        <dbReference type="ARBA" id="ARBA00004429"/>
    </source>
</evidence>
<dbReference type="GO" id="GO:0005886">
    <property type="term" value="C:plasma membrane"/>
    <property type="evidence" value="ECO:0007669"/>
    <property type="project" value="UniProtKB-SubCell"/>
</dbReference>
<keyword evidence="2 9" id="KW-0813">Transport</keyword>
<organism evidence="11 12">
    <name type="scientific">Thalassobaculum litoreum DSM 18839</name>
    <dbReference type="NCBI Taxonomy" id="1123362"/>
    <lineage>
        <taxon>Bacteria</taxon>
        <taxon>Pseudomonadati</taxon>
        <taxon>Pseudomonadota</taxon>
        <taxon>Alphaproteobacteria</taxon>
        <taxon>Rhodospirillales</taxon>
        <taxon>Thalassobaculaceae</taxon>
        <taxon>Thalassobaculum</taxon>
    </lineage>
</organism>
<comment type="similarity">
    <text evidence="8 9">Belongs to the TRAP transporter small permease family.</text>
</comment>
<dbReference type="Pfam" id="PF04290">
    <property type="entry name" value="DctQ"/>
    <property type="match status" value="1"/>
</dbReference>
<keyword evidence="4 9" id="KW-0997">Cell inner membrane</keyword>
<dbReference type="AlphaFoldDB" id="A0A8G2BIK7"/>